<dbReference type="InterPro" id="IPR004992">
    <property type="entry name" value="EutN_CcmL"/>
</dbReference>
<dbReference type="Pfam" id="PF03319">
    <property type="entry name" value="EutN_CcmL"/>
    <property type="match status" value="1"/>
</dbReference>
<keyword evidence="2" id="KW-1282">Carboxysome</keyword>
<evidence type="ECO:0000256" key="1">
    <source>
        <dbReference type="ARBA" id="ARBA00023587"/>
    </source>
</evidence>
<name>A0A7Y9RV00_9ACTN</name>
<keyword evidence="3" id="KW-1283">Bacterial microcompartment</keyword>
<dbReference type="RefSeq" id="WP_179500444.1">
    <property type="nucleotide sequence ID" value="NZ_JACCAA010000001.1"/>
</dbReference>
<dbReference type="Gene3D" id="2.40.50.220">
    <property type="entry name" value="EutN/Ccml"/>
    <property type="match status" value="1"/>
</dbReference>
<proteinExistence type="predicted"/>
<reference evidence="5 6" key="1">
    <citation type="submission" date="2020-07" db="EMBL/GenBank/DDBJ databases">
        <title>Sequencing the genomes of 1000 actinobacteria strains.</title>
        <authorList>
            <person name="Klenk H.-P."/>
        </authorList>
    </citation>
    <scope>NUCLEOTIDE SEQUENCE [LARGE SCALE GENOMIC DNA]</scope>
    <source>
        <strain evidence="5 6">DSM 23819</strain>
    </source>
</reference>
<gene>
    <name evidence="5" type="ORF">BJ980_000050</name>
</gene>
<evidence type="ECO:0000313" key="6">
    <source>
        <dbReference type="Proteomes" id="UP000540656"/>
    </source>
</evidence>
<comment type="subcellular location">
    <subcellularLocation>
        <location evidence="1">Carboxysome</location>
    </subcellularLocation>
</comment>
<dbReference type="CDD" id="cd01614">
    <property type="entry name" value="EutN_CcmL"/>
    <property type="match status" value="1"/>
</dbReference>
<dbReference type="Proteomes" id="UP000540656">
    <property type="component" value="Unassembled WGS sequence"/>
</dbReference>
<comment type="caution">
    <text evidence="5">The sequence shown here is derived from an EMBL/GenBank/DDBJ whole genome shotgun (WGS) entry which is preliminary data.</text>
</comment>
<evidence type="ECO:0000256" key="2">
    <source>
        <dbReference type="ARBA" id="ARBA00023669"/>
    </source>
</evidence>
<dbReference type="EMBL" id="JACCAA010000001">
    <property type="protein sequence ID" value="NYG57127.1"/>
    <property type="molecule type" value="Genomic_DNA"/>
</dbReference>
<evidence type="ECO:0000313" key="5">
    <source>
        <dbReference type="EMBL" id="NYG57127.1"/>
    </source>
</evidence>
<sequence>MLRAVVTGNVWSTKRIEGLPNGAFLELVTENGGAHLVAFDVLGTGIGEHVLVAQGSVAAAWFPGTPPPVDALVIGSIDQPPAAKPTRAAKSVAPSTAKAKTNPE</sequence>
<dbReference type="GO" id="GO:0031470">
    <property type="term" value="C:carboxysome"/>
    <property type="evidence" value="ECO:0007669"/>
    <property type="project" value="UniProtKB-SubCell"/>
</dbReference>
<organism evidence="5 6">
    <name type="scientific">Nocardioides daedukensis</name>
    <dbReference type="NCBI Taxonomy" id="634462"/>
    <lineage>
        <taxon>Bacteria</taxon>
        <taxon>Bacillati</taxon>
        <taxon>Actinomycetota</taxon>
        <taxon>Actinomycetes</taxon>
        <taxon>Propionibacteriales</taxon>
        <taxon>Nocardioidaceae</taxon>
        <taxon>Nocardioides</taxon>
    </lineage>
</organism>
<dbReference type="PROSITE" id="PS51932">
    <property type="entry name" value="BMV"/>
    <property type="match status" value="1"/>
</dbReference>
<accession>A0A7Y9RV00</accession>
<keyword evidence="6" id="KW-1185">Reference proteome</keyword>
<dbReference type="InterPro" id="IPR036677">
    <property type="entry name" value="EutN_CcmL_sf"/>
</dbReference>
<evidence type="ECO:0000256" key="3">
    <source>
        <dbReference type="ARBA" id="ARBA00024446"/>
    </source>
</evidence>
<dbReference type="PANTHER" id="PTHR36539">
    <property type="entry name" value="ETHANOLAMINE UTILIZATION PROTEIN EUTN"/>
    <property type="match status" value="1"/>
</dbReference>
<protein>
    <submittedName>
        <fullName evidence="5">Ethanolamine utilization protein EutN</fullName>
    </submittedName>
</protein>
<evidence type="ECO:0000256" key="4">
    <source>
        <dbReference type="SAM" id="MobiDB-lite"/>
    </source>
</evidence>
<feature type="region of interest" description="Disordered" evidence="4">
    <location>
        <begin position="81"/>
        <end position="104"/>
    </location>
</feature>
<dbReference type="AlphaFoldDB" id="A0A7Y9RV00"/>
<dbReference type="SUPFAM" id="SSF159133">
    <property type="entry name" value="EutN/CcmL-like"/>
    <property type="match status" value="1"/>
</dbReference>